<keyword evidence="1" id="KW-0472">Membrane</keyword>
<feature type="transmembrane region" description="Helical" evidence="1">
    <location>
        <begin position="73"/>
        <end position="96"/>
    </location>
</feature>
<feature type="transmembrane region" description="Helical" evidence="1">
    <location>
        <begin position="41"/>
        <end position="61"/>
    </location>
</feature>
<name>A0A3N6MS79_9BURK</name>
<feature type="transmembrane region" description="Helical" evidence="1">
    <location>
        <begin position="12"/>
        <end position="35"/>
    </location>
</feature>
<gene>
    <name evidence="2" type="ORF">D1Y85_12255</name>
</gene>
<dbReference type="AlphaFoldDB" id="A0A3N6MS79"/>
<organism evidence="2 3">
    <name type="scientific">Paraburkholderia dinghuensis</name>
    <dbReference type="NCBI Taxonomy" id="2305225"/>
    <lineage>
        <taxon>Bacteria</taxon>
        <taxon>Pseudomonadati</taxon>
        <taxon>Pseudomonadota</taxon>
        <taxon>Betaproteobacteria</taxon>
        <taxon>Burkholderiales</taxon>
        <taxon>Burkholderiaceae</taxon>
        <taxon>Paraburkholderia</taxon>
    </lineage>
</organism>
<dbReference type="Proteomes" id="UP000272778">
    <property type="component" value="Unassembled WGS sequence"/>
</dbReference>
<reference evidence="2 3" key="1">
    <citation type="submission" date="2018-11" db="EMBL/GenBank/DDBJ databases">
        <title>Paraburkholderia sp. DHOA04, isolated from soil.</title>
        <authorList>
            <person name="Gao Z.-H."/>
            <person name="Qiu L.-H."/>
            <person name="Fu J.-C."/>
        </authorList>
    </citation>
    <scope>NUCLEOTIDE SEQUENCE [LARGE SCALE GENOMIC DNA]</scope>
    <source>
        <strain evidence="2 3">DHOA04</strain>
    </source>
</reference>
<dbReference type="OrthoDB" id="9130879at2"/>
<evidence type="ECO:0000313" key="3">
    <source>
        <dbReference type="Proteomes" id="UP000272778"/>
    </source>
</evidence>
<comment type="caution">
    <text evidence="2">The sequence shown here is derived from an EMBL/GenBank/DDBJ whole genome shotgun (WGS) entry which is preliminary data.</text>
</comment>
<evidence type="ECO:0000256" key="1">
    <source>
        <dbReference type="SAM" id="Phobius"/>
    </source>
</evidence>
<keyword evidence="3" id="KW-1185">Reference proteome</keyword>
<proteinExistence type="predicted"/>
<keyword evidence="1" id="KW-0812">Transmembrane</keyword>
<sequence>MFKRAWNGQEPLWKVWWLIGVPLNLLLIPLLAVLVTPKTPAMVYFGALVPYLLVFFAWIRAAWICAPNVERRVWMILARVVLVFRVCSLAKLLLVWN</sequence>
<evidence type="ECO:0000313" key="2">
    <source>
        <dbReference type="EMBL" id="RQH06638.1"/>
    </source>
</evidence>
<protein>
    <submittedName>
        <fullName evidence="2">Uncharacterized protein</fullName>
    </submittedName>
</protein>
<keyword evidence="1" id="KW-1133">Transmembrane helix</keyword>
<dbReference type="EMBL" id="RQIS01000007">
    <property type="protein sequence ID" value="RQH06638.1"/>
    <property type="molecule type" value="Genomic_DNA"/>
</dbReference>
<accession>A0A3N6MS79</accession>